<evidence type="ECO:0000256" key="1">
    <source>
        <dbReference type="SAM" id="MobiDB-lite"/>
    </source>
</evidence>
<gene>
    <name evidence="2" type="ORF">J0S82_016168</name>
</gene>
<feature type="compositionally biased region" description="Low complexity" evidence="1">
    <location>
        <begin position="20"/>
        <end position="44"/>
    </location>
</feature>
<dbReference type="OrthoDB" id="124855at2759"/>
<name>A0A8J6A6W2_GALPY</name>
<protein>
    <submittedName>
        <fullName evidence="2">Mortality factor 4-like protein 1</fullName>
    </submittedName>
</protein>
<sequence>MAPKMAARPRARSRRRGRARAGPSERGPALLDGGPLPARPATPRRAGRGSGARVRAAAGAGVARAPRAGLRERGDAARRLPCLAAAQTRPALRGGQGSAVLGAPSAGAASERAQGIRLALESEPFAPTAAFGVPCRVRTAAGLGVEVRLPVTEDGRALDTRPRRERAEVPLGPLTRVPVLGWDEWVPESRVLKYVDTNLQKQRELQKANQEQYAEGRMRGAAPGKKTSSLQQRSADV</sequence>
<proteinExistence type="predicted"/>
<feature type="compositionally biased region" description="Low complexity" evidence="1">
    <location>
        <begin position="51"/>
        <end position="68"/>
    </location>
</feature>
<dbReference type="AlphaFoldDB" id="A0A8J6A6W2"/>
<dbReference type="SUPFAM" id="SSF54160">
    <property type="entry name" value="Chromo domain-like"/>
    <property type="match status" value="1"/>
</dbReference>
<feature type="region of interest" description="Disordered" evidence="1">
    <location>
        <begin position="1"/>
        <end position="76"/>
    </location>
</feature>
<accession>A0A8J6A6W2</accession>
<reference evidence="2" key="1">
    <citation type="journal article" date="2021" name="Evol. Appl.">
        <title>The genome of the Pyrenean desman and the effects of bottlenecks and inbreeding on the genomic landscape of an endangered species.</title>
        <authorList>
            <person name="Escoda L."/>
            <person name="Castresana J."/>
        </authorList>
    </citation>
    <scope>NUCLEOTIDE SEQUENCE</scope>
    <source>
        <strain evidence="2">IBE-C5619</strain>
    </source>
</reference>
<evidence type="ECO:0000313" key="2">
    <source>
        <dbReference type="EMBL" id="KAG8516434.1"/>
    </source>
</evidence>
<comment type="caution">
    <text evidence="2">The sequence shown here is derived from an EMBL/GenBank/DDBJ whole genome shotgun (WGS) entry which is preliminary data.</text>
</comment>
<feature type="region of interest" description="Disordered" evidence="1">
    <location>
        <begin position="203"/>
        <end position="237"/>
    </location>
</feature>
<organism evidence="2 3">
    <name type="scientific">Galemys pyrenaicus</name>
    <name type="common">Iberian desman</name>
    <name type="synonym">Pyrenean desman</name>
    <dbReference type="NCBI Taxonomy" id="202257"/>
    <lineage>
        <taxon>Eukaryota</taxon>
        <taxon>Metazoa</taxon>
        <taxon>Chordata</taxon>
        <taxon>Craniata</taxon>
        <taxon>Vertebrata</taxon>
        <taxon>Euteleostomi</taxon>
        <taxon>Mammalia</taxon>
        <taxon>Eutheria</taxon>
        <taxon>Laurasiatheria</taxon>
        <taxon>Eulipotyphla</taxon>
        <taxon>Talpidae</taxon>
        <taxon>Galemys</taxon>
    </lineage>
</organism>
<feature type="compositionally biased region" description="Polar residues" evidence="1">
    <location>
        <begin position="226"/>
        <end position="237"/>
    </location>
</feature>
<evidence type="ECO:0000313" key="3">
    <source>
        <dbReference type="Proteomes" id="UP000700334"/>
    </source>
</evidence>
<dbReference type="Gene3D" id="2.30.30.140">
    <property type="match status" value="1"/>
</dbReference>
<dbReference type="EMBL" id="JAGFMF010011680">
    <property type="protein sequence ID" value="KAG8516434.1"/>
    <property type="molecule type" value="Genomic_DNA"/>
</dbReference>
<keyword evidence="3" id="KW-1185">Reference proteome</keyword>
<feature type="compositionally biased region" description="Basic residues" evidence="1">
    <location>
        <begin position="7"/>
        <end position="19"/>
    </location>
</feature>
<dbReference type="Proteomes" id="UP000700334">
    <property type="component" value="Unassembled WGS sequence"/>
</dbReference>
<dbReference type="InterPro" id="IPR016197">
    <property type="entry name" value="Chromo-like_dom_sf"/>
</dbReference>